<dbReference type="PRINTS" id="PR00449">
    <property type="entry name" value="RASTRNSFRMNG"/>
</dbReference>
<dbReference type="NCBIfam" id="TIGR00231">
    <property type="entry name" value="small_GTP"/>
    <property type="match status" value="1"/>
</dbReference>
<protein>
    <submittedName>
        <fullName evidence="2">RAB39B</fullName>
    </submittedName>
</protein>
<keyword evidence="3" id="KW-1185">Reference proteome</keyword>
<comment type="similarity">
    <text evidence="1">Belongs to the small GTPase superfamily. Rab family.</text>
</comment>
<dbReference type="InterPro" id="IPR001806">
    <property type="entry name" value="Small_GTPase"/>
</dbReference>
<dbReference type="SMART" id="SM00175">
    <property type="entry name" value="RAB"/>
    <property type="match status" value="1"/>
</dbReference>
<dbReference type="Gene3D" id="3.40.50.300">
    <property type="entry name" value="P-loop containing nucleotide triphosphate hydrolases"/>
    <property type="match status" value="1"/>
</dbReference>
<gene>
    <name evidence="2" type="ORF">LAZ67_14000387</name>
</gene>
<dbReference type="PANTHER" id="PTHR47979">
    <property type="entry name" value="DRAB11-RELATED"/>
    <property type="match status" value="1"/>
</dbReference>
<dbReference type="InterPro" id="IPR027417">
    <property type="entry name" value="P-loop_NTPase"/>
</dbReference>
<dbReference type="Proteomes" id="UP001235939">
    <property type="component" value="Chromosome 14"/>
</dbReference>
<dbReference type="Pfam" id="PF00071">
    <property type="entry name" value="Ras"/>
    <property type="match status" value="1"/>
</dbReference>
<reference evidence="2 3" key="1">
    <citation type="submission" date="2022-01" db="EMBL/GenBank/DDBJ databases">
        <title>A chromosomal length assembly of Cordylochernes scorpioides.</title>
        <authorList>
            <person name="Zeh D."/>
            <person name="Zeh J."/>
        </authorList>
    </citation>
    <scope>NUCLEOTIDE SEQUENCE [LARGE SCALE GENOMIC DNA]</scope>
    <source>
        <strain evidence="2">IN4F17</strain>
        <tissue evidence="2">Whole Body</tissue>
    </source>
</reference>
<dbReference type="InterPro" id="IPR050209">
    <property type="entry name" value="Rab_GTPases_membrane_traffic"/>
</dbReference>
<sequence length="271" mass="30187">MIEPLFDYTFRLILIGDTAVGKSTLLRSFTEAKFIDGDPTVGVDFFSKILRVKNGIKIKLQLWDTAGQERFSWVRRVLIWCWMPRGAAAEVSFCCPAVGLVDLAFSSASCSSSNVKSVAGFKSWGTYLELEVMHLSVGLHQLVALNKWSSFCVNFEYHISVVVGLLQQVFGMTYLPNLHSGFEQVGLYGLHVDGELGELDLLPLYHLQLMLDPLDCEASSKLNCSSAAVNWSLTSFSWVFRVWFLLENSSTVLRRATVCCRASSFCLTHGG</sequence>
<dbReference type="InterPro" id="IPR005225">
    <property type="entry name" value="Small_GTP-bd"/>
</dbReference>
<dbReference type="SUPFAM" id="SSF52540">
    <property type="entry name" value="P-loop containing nucleoside triphosphate hydrolases"/>
    <property type="match status" value="1"/>
</dbReference>
<evidence type="ECO:0000313" key="3">
    <source>
        <dbReference type="Proteomes" id="UP001235939"/>
    </source>
</evidence>
<organism evidence="2 3">
    <name type="scientific">Cordylochernes scorpioides</name>
    <dbReference type="NCBI Taxonomy" id="51811"/>
    <lineage>
        <taxon>Eukaryota</taxon>
        <taxon>Metazoa</taxon>
        <taxon>Ecdysozoa</taxon>
        <taxon>Arthropoda</taxon>
        <taxon>Chelicerata</taxon>
        <taxon>Arachnida</taxon>
        <taxon>Pseudoscorpiones</taxon>
        <taxon>Cheliferoidea</taxon>
        <taxon>Chernetidae</taxon>
        <taxon>Cordylochernes</taxon>
    </lineage>
</organism>
<dbReference type="EMBL" id="CP092876">
    <property type="protein sequence ID" value="UYV76433.1"/>
    <property type="molecule type" value="Genomic_DNA"/>
</dbReference>
<proteinExistence type="inferred from homology"/>
<evidence type="ECO:0000313" key="2">
    <source>
        <dbReference type="EMBL" id="UYV76433.1"/>
    </source>
</evidence>
<name>A0ABY6L608_9ARAC</name>
<dbReference type="PROSITE" id="PS51419">
    <property type="entry name" value="RAB"/>
    <property type="match status" value="1"/>
</dbReference>
<accession>A0ABY6L608</accession>
<evidence type="ECO:0000256" key="1">
    <source>
        <dbReference type="ARBA" id="ARBA00006270"/>
    </source>
</evidence>
<dbReference type="SMART" id="SM00174">
    <property type="entry name" value="RHO"/>
    <property type="match status" value="1"/>
</dbReference>